<dbReference type="Proteomes" id="UP001180503">
    <property type="component" value="Unassembled WGS sequence"/>
</dbReference>
<dbReference type="RefSeq" id="WP_311710057.1">
    <property type="nucleotide sequence ID" value="NZ_JAVRFB010000008.1"/>
</dbReference>
<gene>
    <name evidence="1" type="ORF">RM528_13145</name>
</gene>
<proteinExistence type="predicted"/>
<reference evidence="2" key="1">
    <citation type="submission" date="2023-07" db="EMBL/GenBank/DDBJ databases">
        <title>30 novel species of actinomycetes from the DSMZ collection.</title>
        <authorList>
            <person name="Nouioui I."/>
        </authorList>
    </citation>
    <scope>NUCLEOTIDE SEQUENCE [LARGE SCALE GENOMIC DNA]</scope>
    <source>
        <strain evidence="2">DSM 41635</strain>
    </source>
</reference>
<comment type="caution">
    <text evidence="1">The sequence shown here is derived from an EMBL/GenBank/DDBJ whole genome shotgun (WGS) entry which is preliminary data.</text>
</comment>
<organism evidence="1 2">
    <name type="scientific">Streptomyces edwardsiae</name>
    <dbReference type="NCBI Taxonomy" id="3075527"/>
    <lineage>
        <taxon>Bacteria</taxon>
        <taxon>Bacillati</taxon>
        <taxon>Actinomycetota</taxon>
        <taxon>Actinomycetes</taxon>
        <taxon>Kitasatosporales</taxon>
        <taxon>Streptomycetaceae</taxon>
        <taxon>Streptomyces</taxon>
    </lineage>
</organism>
<name>A0ABU2QEE9_9ACTN</name>
<sequence length="133" mass="14505">MSNSEKANEAVIGERNELAGRVAEALKAAGFNALAQESDRKSDAGGALVLIDPLADSRGGVFVQWTVHASLHHTVAEKAHNGEIQEPVFQHFSFVTEWMYTTMIAVLESAGFRAVDAEDDMSPYMVRVEDRAL</sequence>
<protein>
    <submittedName>
        <fullName evidence="1">Uncharacterized protein</fullName>
    </submittedName>
</protein>
<evidence type="ECO:0000313" key="2">
    <source>
        <dbReference type="Proteomes" id="UP001180503"/>
    </source>
</evidence>
<dbReference type="EMBL" id="JAVRFB010000008">
    <property type="protein sequence ID" value="MDT0402801.1"/>
    <property type="molecule type" value="Genomic_DNA"/>
</dbReference>
<evidence type="ECO:0000313" key="1">
    <source>
        <dbReference type="EMBL" id="MDT0402801.1"/>
    </source>
</evidence>
<accession>A0ABU2QEE9</accession>